<dbReference type="EMBL" id="CP008887">
    <property type="protein sequence ID" value="AIU70865.1"/>
    <property type="molecule type" value="Genomic_DNA"/>
</dbReference>
<keyword evidence="2" id="KW-1185">Reference proteome</keyword>
<name>A0A097QWK6_9EURY</name>
<organism evidence="1 2">
    <name type="scientific">Thermococcus eurythermalis</name>
    <dbReference type="NCBI Taxonomy" id="1505907"/>
    <lineage>
        <taxon>Archaea</taxon>
        <taxon>Methanobacteriati</taxon>
        <taxon>Methanobacteriota</taxon>
        <taxon>Thermococci</taxon>
        <taxon>Thermococcales</taxon>
        <taxon>Thermococcaceae</taxon>
        <taxon>Thermococcus</taxon>
    </lineage>
</organism>
<dbReference type="RefSeq" id="WP_050003819.1">
    <property type="nucleotide sequence ID" value="NZ_CP008887.1"/>
</dbReference>
<dbReference type="AlphaFoldDB" id="A0A097QWK6"/>
<protein>
    <submittedName>
        <fullName evidence="1">Uncharacterized protein</fullName>
    </submittedName>
</protein>
<dbReference type="HOGENOM" id="CLU_2366370_0_0_2"/>
<evidence type="ECO:0000313" key="1">
    <source>
        <dbReference type="EMBL" id="AIU70865.1"/>
    </source>
</evidence>
<sequence length="95" mass="10588">MQTVTRRASSKWVTGLRPRLEEAFSRGAFEGTLIGKAELKGLDMLEVVEIKLVPGKPEGPSFEVSGRIVTFKFPVEKGESLDDVYYPLMGMLNRV</sequence>
<dbReference type="OrthoDB" id="90250at2157"/>
<dbReference type="STRING" id="1505907.TEU_11260"/>
<dbReference type="Proteomes" id="UP000029980">
    <property type="component" value="Chromosome"/>
</dbReference>
<accession>A0A097QWK6</accession>
<proteinExistence type="predicted"/>
<dbReference type="GeneID" id="25154007"/>
<gene>
    <name evidence="1" type="ORF">TEU_11260</name>
</gene>
<evidence type="ECO:0000313" key="2">
    <source>
        <dbReference type="Proteomes" id="UP000029980"/>
    </source>
</evidence>
<dbReference type="KEGG" id="teu:TEU_11260"/>
<reference evidence="1 2" key="1">
    <citation type="journal article" date="2015" name="Int. J. Syst. Evol. Microbiol.">
        <title>Thermococcus eurythermalis sp. nov., a conditional piezophilic hyperthermophilic archaeon with a wide temperature range isolated from an oil-immersed chimney in the Guaymas Basin.</title>
        <authorList>
            <person name="Zhao W."/>
            <person name="Zeng X."/>
            <person name="Xiao X."/>
        </authorList>
    </citation>
    <scope>NUCLEOTIDE SEQUENCE [LARGE SCALE GENOMIC DNA]</scope>
    <source>
        <strain evidence="1 2">A501</strain>
    </source>
</reference>